<proteinExistence type="predicted"/>
<evidence type="ECO:0000256" key="2">
    <source>
        <dbReference type="ARBA" id="ARBA00022741"/>
    </source>
</evidence>
<keyword evidence="1" id="KW-0808">Transferase</keyword>
<evidence type="ECO:0000256" key="5">
    <source>
        <dbReference type="SAM" id="MobiDB-lite"/>
    </source>
</evidence>
<evidence type="ECO:0000313" key="6">
    <source>
        <dbReference type="EMBL" id="RYR50133.1"/>
    </source>
</evidence>
<feature type="region of interest" description="Disordered" evidence="5">
    <location>
        <begin position="74"/>
        <end position="99"/>
    </location>
</feature>
<keyword evidence="4" id="KW-0067">ATP-binding</keyword>
<gene>
    <name evidence="6" type="ORF">Ahy_A07g036711</name>
</gene>
<dbReference type="PANTHER" id="PTHR47973">
    <property type="entry name" value="CYSTEINE-RICH RECEPTOR-LIKE PROTEIN KINASE 3"/>
    <property type="match status" value="1"/>
</dbReference>
<name>A0A445CGU3_ARAHY</name>
<protein>
    <recommendedName>
        <fullName evidence="8">Serine-threonine/tyrosine-protein kinase catalytic domain-containing protein</fullName>
    </recommendedName>
</protein>
<comment type="caution">
    <text evidence="6">The sequence shown here is derived from an EMBL/GenBank/DDBJ whole genome shotgun (WGS) entry which is preliminary data.</text>
</comment>
<evidence type="ECO:0000256" key="1">
    <source>
        <dbReference type="ARBA" id="ARBA00022679"/>
    </source>
</evidence>
<reference evidence="6 7" key="1">
    <citation type="submission" date="2019-01" db="EMBL/GenBank/DDBJ databases">
        <title>Sequencing of cultivated peanut Arachis hypogaea provides insights into genome evolution and oil improvement.</title>
        <authorList>
            <person name="Chen X."/>
        </authorList>
    </citation>
    <scope>NUCLEOTIDE SEQUENCE [LARGE SCALE GENOMIC DNA]</scope>
    <source>
        <strain evidence="7">cv. Fuhuasheng</strain>
        <tissue evidence="6">Leaves</tissue>
    </source>
</reference>
<dbReference type="GO" id="GO:0016301">
    <property type="term" value="F:kinase activity"/>
    <property type="evidence" value="ECO:0007669"/>
    <property type="project" value="UniProtKB-KW"/>
</dbReference>
<keyword evidence="7" id="KW-1185">Reference proteome</keyword>
<dbReference type="AlphaFoldDB" id="A0A445CGU3"/>
<dbReference type="GO" id="GO:0005524">
    <property type="term" value="F:ATP binding"/>
    <property type="evidence" value="ECO:0007669"/>
    <property type="project" value="UniProtKB-KW"/>
</dbReference>
<evidence type="ECO:0000256" key="4">
    <source>
        <dbReference type="ARBA" id="ARBA00022840"/>
    </source>
</evidence>
<organism evidence="6 7">
    <name type="scientific">Arachis hypogaea</name>
    <name type="common">Peanut</name>
    <dbReference type="NCBI Taxonomy" id="3818"/>
    <lineage>
        <taxon>Eukaryota</taxon>
        <taxon>Viridiplantae</taxon>
        <taxon>Streptophyta</taxon>
        <taxon>Embryophyta</taxon>
        <taxon>Tracheophyta</taxon>
        <taxon>Spermatophyta</taxon>
        <taxon>Magnoliopsida</taxon>
        <taxon>eudicotyledons</taxon>
        <taxon>Gunneridae</taxon>
        <taxon>Pentapetalae</taxon>
        <taxon>rosids</taxon>
        <taxon>fabids</taxon>
        <taxon>Fabales</taxon>
        <taxon>Fabaceae</taxon>
        <taxon>Papilionoideae</taxon>
        <taxon>50 kb inversion clade</taxon>
        <taxon>dalbergioids sensu lato</taxon>
        <taxon>Dalbergieae</taxon>
        <taxon>Pterocarpus clade</taxon>
        <taxon>Arachis</taxon>
    </lineage>
</organism>
<dbReference type="STRING" id="3818.A0A445CGU3"/>
<keyword evidence="3" id="KW-0418">Kinase</keyword>
<evidence type="ECO:0000313" key="7">
    <source>
        <dbReference type="Proteomes" id="UP000289738"/>
    </source>
</evidence>
<feature type="compositionally biased region" description="Low complexity" evidence="5">
    <location>
        <begin position="76"/>
        <end position="99"/>
    </location>
</feature>
<evidence type="ECO:0008006" key="8">
    <source>
        <dbReference type="Google" id="ProtNLM"/>
    </source>
</evidence>
<keyword evidence="2" id="KW-0547">Nucleotide-binding</keyword>
<dbReference type="Proteomes" id="UP000289738">
    <property type="component" value="Chromosome A07"/>
</dbReference>
<evidence type="ECO:0000256" key="3">
    <source>
        <dbReference type="ARBA" id="ARBA00022777"/>
    </source>
</evidence>
<sequence length="99" mass="10801">MHMKLVDKSIEPNEYETGEVKKIMKIALMCTQASASMRPTMSKVVVLLKSKGLFENMQHSMPVFVDSNMKARGDISASTSGSSTTTSNATVSTSISYLF</sequence>
<dbReference type="Gene3D" id="1.10.510.10">
    <property type="entry name" value="Transferase(Phosphotransferase) domain 1"/>
    <property type="match status" value="1"/>
</dbReference>
<dbReference type="InterPro" id="IPR052059">
    <property type="entry name" value="CR_Ser/Thr_kinase"/>
</dbReference>
<dbReference type="EMBL" id="SDMP01000007">
    <property type="protein sequence ID" value="RYR50133.1"/>
    <property type="molecule type" value="Genomic_DNA"/>
</dbReference>
<accession>A0A445CGU3</accession>